<feature type="transmembrane region" description="Helical" evidence="1">
    <location>
        <begin position="59"/>
        <end position="82"/>
    </location>
</feature>
<comment type="subcellular location">
    <subcellularLocation>
        <location evidence="1">Endoplasmic reticulum membrane</location>
        <topology evidence="1">Multi-pass membrane protein</topology>
    </subcellularLocation>
</comment>
<dbReference type="FunCoup" id="A8PU24">
    <property type="interactions" value="49"/>
</dbReference>
<reference evidence="4 5" key="1">
    <citation type="journal article" date="2007" name="Proc. Natl. Acad. Sci. U.S.A.">
        <title>Dandruff-associated Malassezia genomes reveal convergent and divergent virulence traits shared with plant and human fungal pathogens.</title>
        <authorList>
            <person name="Xu J."/>
            <person name="Saunders C.W."/>
            <person name="Hu P."/>
            <person name="Grant R.A."/>
            <person name="Boekhout T."/>
            <person name="Kuramae E.E."/>
            <person name="Kronstad J.W."/>
            <person name="Deangelis Y.M."/>
            <person name="Reeder N.L."/>
            <person name="Johnstone K.R."/>
            <person name="Leland M."/>
            <person name="Fieno A.M."/>
            <person name="Begley W.M."/>
            <person name="Sun Y."/>
            <person name="Lacey M.P."/>
            <person name="Chaudhary T."/>
            <person name="Keough T."/>
            <person name="Chu L."/>
            <person name="Sears R."/>
            <person name="Yuan B."/>
            <person name="Dawson T.L.Jr."/>
        </authorList>
    </citation>
    <scope>NUCLEOTIDE SEQUENCE [LARGE SCALE GENOMIC DNA]</scope>
    <source>
        <strain evidence="5">ATCC MYA-4612 / CBS 7966</strain>
    </source>
</reference>
<keyword evidence="5" id="KW-1185">Reference proteome</keyword>
<comment type="function">
    <text evidence="1">Plays a role in determining ER morphology.</text>
</comment>
<name>A8PU24_MALGO</name>
<dbReference type="GO" id="GO:1903373">
    <property type="term" value="P:positive regulation of endoplasmic reticulum tubular network organization"/>
    <property type="evidence" value="ECO:0007669"/>
    <property type="project" value="UniProtKB-UniRule"/>
</dbReference>
<feature type="compositionally biased region" description="Basic and acidic residues" evidence="2">
    <location>
        <begin position="345"/>
        <end position="359"/>
    </location>
</feature>
<dbReference type="EMBL" id="AAYY01000001">
    <property type="protein sequence ID" value="EDP45531.1"/>
    <property type="molecule type" value="Genomic_DNA"/>
</dbReference>
<keyword evidence="1" id="KW-0812">Transmembrane</keyword>
<dbReference type="InterPro" id="IPR019273">
    <property type="entry name" value="Lunapark_Znf"/>
</dbReference>
<feature type="compositionally biased region" description="Polar residues" evidence="2">
    <location>
        <begin position="197"/>
        <end position="209"/>
    </location>
</feature>
<evidence type="ECO:0000259" key="3">
    <source>
        <dbReference type="Pfam" id="PF10058"/>
    </source>
</evidence>
<evidence type="ECO:0000313" key="5">
    <source>
        <dbReference type="Proteomes" id="UP000008837"/>
    </source>
</evidence>
<organism evidence="4 5">
    <name type="scientific">Malassezia globosa (strain ATCC MYA-4612 / CBS 7966)</name>
    <name type="common">Dandruff-associated fungus</name>
    <dbReference type="NCBI Taxonomy" id="425265"/>
    <lineage>
        <taxon>Eukaryota</taxon>
        <taxon>Fungi</taxon>
        <taxon>Dikarya</taxon>
        <taxon>Basidiomycota</taxon>
        <taxon>Ustilaginomycotina</taxon>
        <taxon>Malasseziomycetes</taxon>
        <taxon>Malasseziales</taxon>
        <taxon>Malasseziaceae</taxon>
        <taxon>Malassezia</taxon>
    </lineage>
</organism>
<accession>A8PU24</accession>
<feature type="compositionally biased region" description="Basic and acidic residues" evidence="2">
    <location>
        <begin position="392"/>
        <end position="405"/>
    </location>
</feature>
<dbReference type="OMA" id="CGYFNPS"/>
<evidence type="ECO:0000256" key="1">
    <source>
        <dbReference type="RuleBase" id="RU367073"/>
    </source>
</evidence>
<dbReference type="Pfam" id="PF10058">
    <property type="entry name" value="Zn_ribbon_10"/>
    <property type="match status" value="1"/>
</dbReference>
<proteinExistence type="inferred from homology"/>
<dbReference type="InParanoid" id="A8PU24"/>
<keyword evidence="1" id="KW-0479">Metal-binding</keyword>
<dbReference type="VEuPathDB" id="FungiDB:MGL_0520"/>
<evidence type="ECO:0000313" key="4">
    <source>
        <dbReference type="EMBL" id="EDP45531.1"/>
    </source>
</evidence>
<comment type="caution">
    <text evidence="4">The sequence shown here is derived from an EMBL/GenBank/DDBJ whole genome shotgun (WGS) entry which is preliminary data.</text>
</comment>
<dbReference type="AlphaFoldDB" id="A8PU24"/>
<feature type="compositionally biased region" description="Acidic residues" evidence="2">
    <location>
        <begin position="406"/>
        <end position="416"/>
    </location>
</feature>
<keyword evidence="1" id="KW-0862">Zinc</keyword>
<feature type="region of interest" description="Disordered" evidence="2">
    <location>
        <begin position="329"/>
        <end position="416"/>
    </location>
</feature>
<keyword evidence="1" id="KW-0256">Endoplasmic reticulum</keyword>
<dbReference type="Proteomes" id="UP000008837">
    <property type="component" value="Unassembled WGS sequence"/>
</dbReference>
<dbReference type="GO" id="GO:0098826">
    <property type="term" value="C:endoplasmic reticulum tubular network membrane"/>
    <property type="evidence" value="ECO:0007669"/>
    <property type="project" value="UniProtKB-UniRule"/>
</dbReference>
<dbReference type="InterPro" id="IPR040115">
    <property type="entry name" value="Lnp"/>
</dbReference>
<keyword evidence="1" id="KW-0472">Membrane</keyword>
<evidence type="ECO:0000256" key="2">
    <source>
        <dbReference type="SAM" id="MobiDB-lite"/>
    </source>
</evidence>
<dbReference type="RefSeq" id="XP_001732745.1">
    <property type="nucleotide sequence ID" value="XM_001732693.1"/>
</dbReference>
<feature type="compositionally biased region" description="Low complexity" evidence="2">
    <location>
        <begin position="178"/>
        <end position="189"/>
    </location>
</feature>
<protein>
    <recommendedName>
        <fullName evidence="1">Endoplasmic reticulum junction formation protein lunapark</fullName>
    </recommendedName>
</protein>
<keyword evidence="1" id="KW-0863">Zinc-finger</keyword>
<dbReference type="GO" id="GO:0071788">
    <property type="term" value="P:endoplasmic reticulum tubular network maintenance"/>
    <property type="evidence" value="ECO:0007669"/>
    <property type="project" value="UniProtKB-UniRule"/>
</dbReference>
<dbReference type="KEGG" id="mgl:MGL_0520"/>
<feature type="transmembrane region" description="Helical" evidence="1">
    <location>
        <begin position="88"/>
        <end position="108"/>
    </location>
</feature>
<dbReference type="GeneID" id="5857051"/>
<comment type="domain">
    <text evidence="1">The C4-type zinc finger motif is necessary both for its ER three-way tubular junction localization and formation.</text>
</comment>
<dbReference type="GO" id="GO:0008270">
    <property type="term" value="F:zinc ion binding"/>
    <property type="evidence" value="ECO:0007669"/>
    <property type="project" value="UniProtKB-KW"/>
</dbReference>
<sequence length="416" mass="48324">MAGSMWPWWPKAWNPFTRWSWSNTFDYETILDALEKEIRTTESTLVDIRARKRRAIHNVLQIMITLWIVSLIVLWICSSFFWGREWAASRSLVVVVLLLGTPLFIAVLHRLVSIWFRRLERAQETHLNTLRKQKREKINEIKKATDFDHLNNLLERYDEEKQRPQLNPPSIQPRFETSSKPLRRSSTLSLRRHASSDTLQNSSKGSNPSDEQRTGQLELLKSLAPPISGLPVLGVPSAQGNTESRPYRTPSPQPPYPRGWMDKLADMILGTDPYGATPEDQQYALICRHCFRHNGLVPKNELHEIRMYDRIHSTFTHTSTEYICPSCHKLNSRRPSSRPVSSPFVRERRQFTPADDKRASLPAQSMSASRLTDYLHWPSQDSLRRSSHLRTHSKDERPKVPREGQSDTDDMQLDEE</sequence>
<comment type="similarity">
    <text evidence="1">Belongs to the lunapark family.</text>
</comment>
<gene>
    <name evidence="4" type="ORF">MGL_0520</name>
</gene>
<dbReference type="STRING" id="425265.A8PU24"/>
<feature type="region of interest" description="Disordered" evidence="2">
    <location>
        <begin position="158"/>
        <end position="213"/>
    </location>
</feature>
<keyword evidence="1" id="KW-1133">Transmembrane helix</keyword>
<dbReference type="OrthoDB" id="1725934at2759"/>
<feature type="domain" description="Lunapark zinc ribbon" evidence="3">
    <location>
        <begin position="260"/>
        <end position="306"/>
    </location>
</feature>
<feature type="region of interest" description="Disordered" evidence="2">
    <location>
        <begin position="230"/>
        <end position="257"/>
    </location>
</feature>
<dbReference type="PANTHER" id="PTHR22166:SF12">
    <property type="entry name" value="ENDOPLASMIC RETICULUM JUNCTION FORMATION PROTEIN LUNAPARK"/>
    <property type="match status" value="1"/>
</dbReference>
<dbReference type="PANTHER" id="PTHR22166">
    <property type="entry name" value="ENDOPLASMIC RETICULUM JUNCTION FORMATION PROTEIN LUNAPARK"/>
    <property type="match status" value="1"/>
</dbReference>